<organism evidence="13 14">
    <name type="scientific">Koribacter versatilis (strain Ellin345)</name>
    <dbReference type="NCBI Taxonomy" id="204669"/>
    <lineage>
        <taxon>Bacteria</taxon>
        <taxon>Pseudomonadati</taxon>
        <taxon>Acidobacteriota</taxon>
        <taxon>Terriglobia</taxon>
        <taxon>Terriglobales</taxon>
        <taxon>Candidatus Korobacteraceae</taxon>
        <taxon>Candidatus Korobacter</taxon>
    </lineage>
</organism>
<evidence type="ECO:0000256" key="12">
    <source>
        <dbReference type="SAM" id="MobiDB-lite"/>
    </source>
</evidence>
<dbReference type="OrthoDB" id="9804143at2"/>
<keyword evidence="10 11" id="KW-0961">Cell wall biogenesis/degradation</keyword>
<feature type="transmembrane region" description="Helical" evidence="10">
    <location>
        <begin position="367"/>
        <end position="384"/>
    </location>
</feature>
<dbReference type="GO" id="GO:0008360">
    <property type="term" value="P:regulation of cell shape"/>
    <property type="evidence" value="ECO:0007669"/>
    <property type="project" value="UniProtKB-UniRule"/>
</dbReference>
<dbReference type="eggNOG" id="COG0728">
    <property type="taxonomic scope" value="Bacteria"/>
</dbReference>
<dbReference type="GO" id="GO:0009252">
    <property type="term" value="P:peptidoglycan biosynthetic process"/>
    <property type="evidence" value="ECO:0007669"/>
    <property type="project" value="UniProtKB-UniRule"/>
</dbReference>
<evidence type="ECO:0000256" key="2">
    <source>
        <dbReference type="ARBA" id="ARBA00022475"/>
    </source>
</evidence>
<dbReference type="GO" id="GO:0071555">
    <property type="term" value="P:cell wall organization"/>
    <property type="evidence" value="ECO:0007669"/>
    <property type="project" value="UniProtKB-UniRule"/>
</dbReference>
<dbReference type="UniPathway" id="UPA00219"/>
<evidence type="ECO:0000256" key="8">
    <source>
        <dbReference type="ARBA" id="ARBA00060041"/>
    </source>
</evidence>
<evidence type="ECO:0000256" key="9">
    <source>
        <dbReference type="ARBA" id="ARBA00061532"/>
    </source>
</evidence>
<feature type="transmembrane region" description="Helical" evidence="10">
    <location>
        <begin position="173"/>
        <end position="194"/>
    </location>
</feature>
<feature type="transmembrane region" description="Helical" evidence="10">
    <location>
        <begin position="21"/>
        <end position="41"/>
    </location>
</feature>
<dbReference type="EMBL" id="CP000360">
    <property type="protein sequence ID" value="ABF42967.1"/>
    <property type="molecule type" value="Genomic_DNA"/>
</dbReference>
<feature type="transmembrane region" description="Helical" evidence="10">
    <location>
        <begin position="396"/>
        <end position="415"/>
    </location>
</feature>
<dbReference type="GO" id="GO:0034204">
    <property type="term" value="P:lipid translocation"/>
    <property type="evidence" value="ECO:0007669"/>
    <property type="project" value="TreeGrafter"/>
</dbReference>
<keyword evidence="4 10" id="KW-0133">Cell shape</keyword>
<dbReference type="GO" id="GO:0005886">
    <property type="term" value="C:plasma membrane"/>
    <property type="evidence" value="ECO:0007669"/>
    <property type="project" value="UniProtKB-SubCell"/>
</dbReference>
<keyword evidence="10 11" id="KW-0813">Transport</keyword>
<gene>
    <name evidence="10" type="primary">murJ</name>
    <name evidence="13" type="ordered locus">Acid345_3967</name>
</gene>
<keyword evidence="5 10" id="KW-0573">Peptidoglycan synthesis</keyword>
<comment type="similarity">
    <text evidence="9 10 11">Belongs to the MurJ/MviN family.</text>
</comment>
<dbReference type="HAMAP" id="MF_02078">
    <property type="entry name" value="MurJ_MviN"/>
    <property type="match status" value="1"/>
</dbReference>
<feature type="transmembrane region" description="Helical" evidence="10">
    <location>
        <begin position="149"/>
        <end position="168"/>
    </location>
</feature>
<accession>Q1IJI3</accession>
<name>Q1IJI3_KORVE</name>
<evidence type="ECO:0000256" key="11">
    <source>
        <dbReference type="PIRNR" id="PIRNR002869"/>
    </source>
</evidence>
<proteinExistence type="inferred from homology"/>
<keyword evidence="7 10" id="KW-0472">Membrane</keyword>
<comment type="subcellular location">
    <subcellularLocation>
        <location evidence="10">Cell inner membrane</location>
        <topology evidence="10">Multi-pass membrane protein</topology>
    </subcellularLocation>
    <subcellularLocation>
        <location evidence="1">Cell membrane</location>
        <topology evidence="1">Multi-pass membrane protein</topology>
    </subcellularLocation>
</comment>
<keyword evidence="3 10" id="KW-0812">Transmembrane</keyword>
<evidence type="ECO:0000256" key="1">
    <source>
        <dbReference type="ARBA" id="ARBA00004651"/>
    </source>
</evidence>
<dbReference type="HOGENOM" id="CLU_006797_5_2_0"/>
<protein>
    <recommendedName>
        <fullName evidence="10">Probable lipid II flippase MurJ</fullName>
    </recommendedName>
</protein>
<evidence type="ECO:0000256" key="7">
    <source>
        <dbReference type="ARBA" id="ARBA00023136"/>
    </source>
</evidence>
<feature type="transmembrane region" description="Helical" evidence="10">
    <location>
        <begin position="285"/>
        <end position="305"/>
    </location>
</feature>
<feature type="transmembrane region" description="Helical" evidence="10">
    <location>
        <begin position="102"/>
        <end position="123"/>
    </location>
</feature>
<dbReference type="Proteomes" id="UP000002432">
    <property type="component" value="Chromosome"/>
</dbReference>
<dbReference type="KEGG" id="aba:Acid345_3967"/>
<dbReference type="AlphaFoldDB" id="Q1IJI3"/>
<dbReference type="STRING" id="204669.Acid345_3967"/>
<feature type="region of interest" description="Disordered" evidence="12">
    <location>
        <begin position="521"/>
        <end position="540"/>
    </location>
</feature>
<dbReference type="EnsemblBacteria" id="ABF42967">
    <property type="protein sequence ID" value="ABF42967"/>
    <property type="gene ID" value="Acid345_3967"/>
</dbReference>
<evidence type="ECO:0000313" key="13">
    <source>
        <dbReference type="EMBL" id="ABF42967.1"/>
    </source>
</evidence>
<dbReference type="PRINTS" id="PR01806">
    <property type="entry name" value="VIRFACTRMVIN"/>
</dbReference>
<feature type="transmembrane region" description="Helical" evidence="10">
    <location>
        <begin position="200"/>
        <end position="223"/>
    </location>
</feature>
<sequence>MASGFFSRAARALRPSHQHSAFSATLLLMVAVMLSRVIGYVREAYIAWAFGAGTQTDAYVAAFTLPDWLNYILAGGTASITFISIYTRYLSQDKQQDAKKTFSAIITIITTILVIMIVFAEFYTTAFTRWYFRGFTEDQVLLCAQLTRILLPAQIFFYVGGVVSAVLLSKRLFLLPALGPLLYNVFIIVGGVVGARRYGISSLAIGALVGAFAGPFLVNALGAAKTDIGFRLNFDFRDQGFREWIKLSIPLMLGVSLVTADDWILRFFASHGAGDITRLNYAKRLFAVPIAVLGQATGQASLPFFARLFGEGKREEFARLVNESVYKLVAASLLMSAWMMAAALPIIDLVYRRGRFHFQDSRETAVYFFWFALSLALWSAQALYSRAFYAAGNTLTPMVASTLLTIASIPIYSVLYRTHGVVGLAIASDAGILLNTLAMVILLDRGGLVRVRDLQWKEIGKAFLTAVAAGAAAYYASYMLPVSTSKAQNLAAFAVRTMVWAVVAWIGLKVMRSELPGAMRRKKATAEPSTEIAEDTSAGV</sequence>
<evidence type="ECO:0000256" key="4">
    <source>
        <dbReference type="ARBA" id="ARBA00022960"/>
    </source>
</evidence>
<evidence type="ECO:0000256" key="3">
    <source>
        <dbReference type="ARBA" id="ARBA00022692"/>
    </source>
</evidence>
<dbReference type="InterPro" id="IPR051050">
    <property type="entry name" value="Lipid_II_flippase_MurJ/MviN"/>
</dbReference>
<evidence type="ECO:0000256" key="10">
    <source>
        <dbReference type="HAMAP-Rule" id="MF_02078"/>
    </source>
</evidence>
<dbReference type="InterPro" id="IPR004268">
    <property type="entry name" value="MurJ"/>
</dbReference>
<feature type="transmembrane region" description="Helical" evidence="10">
    <location>
        <begin position="462"/>
        <end position="478"/>
    </location>
</feature>
<evidence type="ECO:0000313" key="14">
    <source>
        <dbReference type="Proteomes" id="UP000002432"/>
    </source>
</evidence>
<dbReference type="PANTHER" id="PTHR47019">
    <property type="entry name" value="LIPID II FLIPPASE MURJ"/>
    <property type="match status" value="1"/>
</dbReference>
<dbReference type="CDD" id="cd13123">
    <property type="entry name" value="MATE_MurJ_like"/>
    <property type="match status" value="1"/>
</dbReference>
<comment type="function">
    <text evidence="8 10 11">Involved in peptidoglycan biosynthesis. Transports lipid-linked peptidoglycan precursors from the inner to the outer leaflet of the cytoplasmic membrane.</text>
</comment>
<feature type="transmembrane region" description="Helical" evidence="10">
    <location>
        <begin position="490"/>
        <end position="511"/>
    </location>
</feature>
<keyword evidence="2 10" id="KW-1003">Cell membrane</keyword>
<dbReference type="RefSeq" id="WP_011524766.1">
    <property type="nucleotide sequence ID" value="NC_008009.1"/>
</dbReference>
<dbReference type="PIRSF" id="PIRSF002869">
    <property type="entry name" value="MviN"/>
    <property type="match status" value="1"/>
</dbReference>
<keyword evidence="14" id="KW-1185">Reference proteome</keyword>
<keyword evidence="6 10" id="KW-1133">Transmembrane helix</keyword>
<keyword evidence="10" id="KW-0997">Cell inner membrane</keyword>
<evidence type="ECO:0000256" key="5">
    <source>
        <dbReference type="ARBA" id="ARBA00022984"/>
    </source>
</evidence>
<feature type="transmembrane region" description="Helical" evidence="10">
    <location>
        <begin position="244"/>
        <end position="265"/>
    </location>
</feature>
<feature type="transmembrane region" description="Helical" evidence="10">
    <location>
        <begin position="421"/>
        <end position="442"/>
    </location>
</feature>
<dbReference type="Pfam" id="PF03023">
    <property type="entry name" value="MurJ"/>
    <property type="match status" value="1"/>
</dbReference>
<comment type="pathway">
    <text evidence="10">Cell wall biogenesis; peptidoglycan biosynthesis.</text>
</comment>
<dbReference type="GO" id="GO:0015648">
    <property type="term" value="F:lipid-linked peptidoglycan transporter activity"/>
    <property type="evidence" value="ECO:0007669"/>
    <property type="project" value="UniProtKB-UniRule"/>
</dbReference>
<feature type="transmembrane region" description="Helical" evidence="10">
    <location>
        <begin position="68"/>
        <end position="90"/>
    </location>
</feature>
<dbReference type="NCBIfam" id="TIGR01695">
    <property type="entry name" value="murJ_mviN"/>
    <property type="match status" value="1"/>
</dbReference>
<feature type="transmembrane region" description="Helical" evidence="10">
    <location>
        <begin position="325"/>
        <end position="347"/>
    </location>
</feature>
<dbReference type="PANTHER" id="PTHR47019:SF1">
    <property type="entry name" value="LIPID II FLIPPASE MURJ"/>
    <property type="match status" value="1"/>
</dbReference>
<reference evidence="13 14" key="1">
    <citation type="journal article" date="2009" name="Appl. Environ. Microbiol.">
        <title>Three genomes from the phylum Acidobacteria provide insight into the lifestyles of these microorganisms in soils.</title>
        <authorList>
            <person name="Ward N.L."/>
            <person name="Challacombe J.F."/>
            <person name="Janssen P.H."/>
            <person name="Henrissat B."/>
            <person name="Coutinho P.M."/>
            <person name="Wu M."/>
            <person name="Xie G."/>
            <person name="Haft D.H."/>
            <person name="Sait M."/>
            <person name="Badger J."/>
            <person name="Barabote R.D."/>
            <person name="Bradley B."/>
            <person name="Brettin T.S."/>
            <person name="Brinkac L.M."/>
            <person name="Bruce D."/>
            <person name="Creasy T."/>
            <person name="Daugherty S.C."/>
            <person name="Davidsen T.M."/>
            <person name="DeBoy R.T."/>
            <person name="Detter J.C."/>
            <person name="Dodson R.J."/>
            <person name="Durkin A.S."/>
            <person name="Ganapathy A."/>
            <person name="Gwinn-Giglio M."/>
            <person name="Han C.S."/>
            <person name="Khouri H."/>
            <person name="Kiss H."/>
            <person name="Kothari S.P."/>
            <person name="Madupu R."/>
            <person name="Nelson K.E."/>
            <person name="Nelson W.C."/>
            <person name="Paulsen I."/>
            <person name="Penn K."/>
            <person name="Ren Q."/>
            <person name="Rosovitz M.J."/>
            <person name="Selengut J.D."/>
            <person name="Shrivastava S."/>
            <person name="Sullivan S.A."/>
            <person name="Tapia R."/>
            <person name="Thompson L.S."/>
            <person name="Watkins K.L."/>
            <person name="Yang Q."/>
            <person name="Yu C."/>
            <person name="Zafar N."/>
            <person name="Zhou L."/>
            <person name="Kuske C.R."/>
        </authorList>
    </citation>
    <scope>NUCLEOTIDE SEQUENCE [LARGE SCALE GENOMIC DNA]</scope>
    <source>
        <strain evidence="13 14">Ellin345</strain>
    </source>
</reference>
<evidence type="ECO:0000256" key="6">
    <source>
        <dbReference type="ARBA" id="ARBA00022989"/>
    </source>
</evidence>